<dbReference type="RefSeq" id="WP_189517505.1">
    <property type="nucleotide sequence ID" value="NZ_BMXG01000036.1"/>
</dbReference>
<feature type="domain" description="DUF403" evidence="1">
    <location>
        <begin position="503"/>
        <end position="835"/>
    </location>
</feature>
<proteinExistence type="predicted"/>
<evidence type="ECO:0000259" key="1">
    <source>
        <dbReference type="Pfam" id="PF04168"/>
    </source>
</evidence>
<dbReference type="InterPro" id="IPR051680">
    <property type="entry name" value="ATP-dep_Glu-Cys_Ligase-2"/>
</dbReference>
<dbReference type="Pfam" id="PF04168">
    <property type="entry name" value="Alpha-E"/>
    <property type="match status" value="1"/>
</dbReference>
<dbReference type="InterPro" id="IPR007296">
    <property type="entry name" value="DUF403"/>
</dbReference>
<dbReference type="Pfam" id="PF14403">
    <property type="entry name" value="CP_ATPgrasp_2"/>
    <property type="match status" value="1"/>
</dbReference>
<keyword evidence="4" id="KW-1185">Reference proteome</keyword>
<accession>A0A8J3DF18</accession>
<evidence type="ECO:0000313" key="3">
    <source>
        <dbReference type="EMBL" id="GHC13671.1"/>
    </source>
</evidence>
<dbReference type="SUPFAM" id="SSF56059">
    <property type="entry name" value="Glutathione synthetase ATP-binding domain-like"/>
    <property type="match status" value="1"/>
</dbReference>
<dbReference type="Gene3D" id="3.40.50.11290">
    <property type="match status" value="1"/>
</dbReference>
<dbReference type="AlphaFoldDB" id="A0A8J3DF18"/>
<dbReference type="Proteomes" id="UP000642829">
    <property type="component" value="Unassembled WGS sequence"/>
</dbReference>
<evidence type="ECO:0008006" key="5">
    <source>
        <dbReference type="Google" id="ProtNLM"/>
    </source>
</evidence>
<dbReference type="PANTHER" id="PTHR34595">
    <property type="entry name" value="BLR5612 PROTEIN"/>
    <property type="match status" value="1"/>
</dbReference>
<evidence type="ECO:0000259" key="2">
    <source>
        <dbReference type="Pfam" id="PF14403"/>
    </source>
</evidence>
<dbReference type="EMBL" id="BMXG01000036">
    <property type="protein sequence ID" value="GHC13671.1"/>
    <property type="molecule type" value="Genomic_DNA"/>
</dbReference>
<gene>
    <name evidence="3" type="ORF">GCM10007047_33760</name>
</gene>
<evidence type="ECO:0000313" key="4">
    <source>
        <dbReference type="Proteomes" id="UP000642829"/>
    </source>
</evidence>
<dbReference type="InterPro" id="IPR025841">
    <property type="entry name" value="CP_ATPgrasp_2"/>
</dbReference>
<comment type="caution">
    <text evidence="3">The sequence shown here is derived from an EMBL/GenBank/DDBJ whole genome shotgun (WGS) entry which is preliminary data.</text>
</comment>
<name>A0A8J3DF18_9BACT</name>
<sequence length="850" mass="95155">MLQSASHADHFHDYASTERDEAFATNGMAAPYRAIIEALNQSSPSELRARQQRLDRAAAELGIQFALPGERNRNGIDWKLDLFPRVLSAEDWDLIARGVIQRAEAFNAYISDLYHEQKILSERVLPFELPLCDPAFQRSFSGIDAPGGRYCLTGAFDLIRMPDGEWQVLENQLATPIGVSYILQNRRLLAQCFPELFATMDVAPVASFSTYLAEALRAQSDSANPNIVLLTRGENDQTFFEEGFLARHMGIAVVRPGDLLVRDSRVYLKTIRGLERVDIIYRRVESASVDPIATPGTGFTGVPGLVNVVRKGNVAIVNSLGSGVADNRAILRYSDRIVGYYTGHRALLPTAPTYHLSDPDQRDFVAENHENMILKPVQDHESLRQRLGWKGMLDTPADVQRLAKRHPEYCVAQPIIAPSQLPRYSGGNFAPHTVFMRAFFILGDEPMVLPGGLTRQTSKQHKPGRLSISAEGMKDTWVPAHAVLERDVQISPEDTGERISIGSRTAEALYWAGRYLNRAENTARQFYTLENLRWDQLGLMDQKAYWPLMQAVAAATGQQKFAKRKRPPRDTLKFSTQLVLDPMESASVNACIRSAQYNLGSVRGSISPECWQTLRELVIYLDGQSRARNSRACLRESSEQVVSEVARFQGVAERTMLHDDAWQFYRIGGFLERALGALYLLEVALPRAAETYRAEDEESTDLTALLRLTGSLDAYRREFRSRAYLDRVARLLLLSPNNPSSVNFCLRNARYCLGTLNTTGERSIGLRIQTEVDALIACLESLPISRMFPSPVPGLDAGGTPDEPARVQPDDVRDQLNALTKEVEALHEKIEDVFFSHQHVYARAPTLFEG</sequence>
<organism evidence="3 4">
    <name type="scientific">Cerasicoccus arenae</name>
    <dbReference type="NCBI Taxonomy" id="424488"/>
    <lineage>
        <taxon>Bacteria</taxon>
        <taxon>Pseudomonadati</taxon>
        <taxon>Verrucomicrobiota</taxon>
        <taxon>Opitutia</taxon>
        <taxon>Puniceicoccales</taxon>
        <taxon>Cerasicoccaceae</taxon>
        <taxon>Cerasicoccus</taxon>
    </lineage>
</organism>
<protein>
    <recommendedName>
        <fullName evidence="5">DUF403 domain-containing protein</fullName>
    </recommendedName>
</protein>
<reference evidence="3" key="1">
    <citation type="journal article" date="2014" name="Int. J. Syst. Evol. Microbiol.">
        <title>Complete genome sequence of Corynebacterium casei LMG S-19264T (=DSM 44701T), isolated from a smear-ripened cheese.</title>
        <authorList>
            <consortium name="US DOE Joint Genome Institute (JGI-PGF)"/>
            <person name="Walter F."/>
            <person name="Albersmeier A."/>
            <person name="Kalinowski J."/>
            <person name="Ruckert C."/>
        </authorList>
    </citation>
    <scope>NUCLEOTIDE SEQUENCE</scope>
    <source>
        <strain evidence="3">KCTC 12870</strain>
    </source>
</reference>
<reference evidence="3" key="2">
    <citation type="submission" date="2020-09" db="EMBL/GenBank/DDBJ databases">
        <authorList>
            <person name="Sun Q."/>
            <person name="Kim S."/>
        </authorList>
    </citation>
    <scope>NUCLEOTIDE SEQUENCE</scope>
    <source>
        <strain evidence="3">KCTC 12870</strain>
    </source>
</reference>
<dbReference type="PANTHER" id="PTHR34595:SF7">
    <property type="entry name" value="SLL1039 PROTEIN"/>
    <property type="match status" value="1"/>
</dbReference>
<feature type="domain" description="Circularly permuted ATP-grasp type 2" evidence="2">
    <location>
        <begin position="84"/>
        <end position="455"/>
    </location>
</feature>